<sequence>MKWIKDQLVNSQLRKLLKKVSKKSQEVKIPSNIQTIGVLASSLEEYEEAKASIRTQWGLKVRIIAYFYTTEKVEVNEGINHTHFTWSGLPSAYFNEFLDEPLDFILVSASKLNPYMRYLLLRKQASFKVGFFSETNKPYLDLMLAFDPNKRLSENLNLVIQYLLKIKQAC</sequence>
<dbReference type="AlphaFoldDB" id="A0A8J3D023"/>
<keyword evidence="2" id="KW-1185">Reference proteome</keyword>
<accession>A0A8J3D023</accession>
<dbReference type="RefSeq" id="WP_189583350.1">
    <property type="nucleotide sequence ID" value="NZ_BMYF01000016.1"/>
</dbReference>
<comment type="caution">
    <text evidence="1">The sequence shown here is derived from an EMBL/GenBank/DDBJ whole genome shotgun (WGS) entry which is preliminary data.</text>
</comment>
<protein>
    <submittedName>
        <fullName evidence="1">Uncharacterized protein</fullName>
    </submittedName>
</protein>
<dbReference type="Proteomes" id="UP000642809">
    <property type="component" value="Unassembled WGS sequence"/>
</dbReference>
<dbReference type="EMBL" id="BMYF01000016">
    <property type="protein sequence ID" value="GHB43851.1"/>
    <property type="molecule type" value="Genomic_DNA"/>
</dbReference>
<organism evidence="1 2">
    <name type="scientific">Mongoliitalea lutea</name>
    <dbReference type="NCBI Taxonomy" id="849756"/>
    <lineage>
        <taxon>Bacteria</taxon>
        <taxon>Pseudomonadati</taxon>
        <taxon>Bacteroidota</taxon>
        <taxon>Cytophagia</taxon>
        <taxon>Cytophagales</taxon>
        <taxon>Cyclobacteriaceae</taxon>
        <taxon>Mongoliitalea</taxon>
    </lineage>
</organism>
<dbReference type="InterPro" id="IPR054207">
    <property type="entry name" value="DUF6913"/>
</dbReference>
<dbReference type="Pfam" id="PF21857">
    <property type="entry name" value="DUF6913"/>
    <property type="match status" value="1"/>
</dbReference>
<gene>
    <name evidence="1" type="ORF">GCM10008106_26050</name>
</gene>
<evidence type="ECO:0000313" key="1">
    <source>
        <dbReference type="EMBL" id="GHB43851.1"/>
    </source>
</evidence>
<proteinExistence type="predicted"/>
<reference evidence="1" key="2">
    <citation type="submission" date="2020-09" db="EMBL/GenBank/DDBJ databases">
        <authorList>
            <person name="Sun Q."/>
            <person name="Kim S."/>
        </authorList>
    </citation>
    <scope>NUCLEOTIDE SEQUENCE</scope>
    <source>
        <strain evidence="1">KCTC 23224</strain>
    </source>
</reference>
<reference evidence="1" key="1">
    <citation type="journal article" date="2014" name="Int. J. Syst. Evol. Microbiol.">
        <title>Complete genome sequence of Corynebacterium casei LMG S-19264T (=DSM 44701T), isolated from a smear-ripened cheese.</title>
        <authorList>
            <consortium name="US DOE Joint Genome Institute (JGI-PGF)"/>
            <person name="Walter F."/>
            <person name="Albersmeier A."/>
            <person name="Kalinowski J."/>
            <person name="Ruckert C."/>
        </authorList>
    </citation>
    <scope>NUCLEOTIDE SEQUENCE</scope>
    <source>
        <strain evidence="1">KCTC 23224</strain>
    </source>
</reference>
<name>A0A8J3D023_9BACT</name>
<evidence type="ECO:0000313" key="2">
    <source>
        <dbReference type="Proteomes" id="UP000642809"/>
    </source>
</evidence>